<evidence type="ECO:0000313" key="4">
    <source>
        <dbReference type="Proteomes" id="UP000789508"/>
    </source>
</evidence>
<dbReference type="GO" id="GO:0006281">
    <property type="term" value="P:DNA repair"/>
    <property type="evidence" value="ECO:0007669"/>
    <property type="project" value="UniProtKB-KW"/>
</dbReference>
<keyword evidence="1" id="KW-0067">ATP-binding</keyword>
<comment type="cofactor">
    <cofactor evidence="1">
        <name>Mg(2+)</name>
        <dbReference type="ChEBI" id="CHEBI:18420"/>
    </cofactor>
</comment>
<dbReference type="GO" id="GO:0000723">
    <property type="term" value="P:telomere maintenance"/>
    <property type="evidence" value="ECO:0007669"/>
    <property type="project" value="InterPro"/>
</dbReference>
<organism evidence="3 4">
    <name type="scientific">Ambispora leptoticha</name>
    <dbReference type="NCBI Taxonomy" id="144679"/>
    <lineage>
        <taxon>Eukaryota</taxon>
        <taxon>Fungi</taxon>
        <taxon>Fungi incertae sedis</taxon>
        <taxon>Mucoromycota</taxon>
        <taxon>Glomeromycotina</taxon>
        <taxon>Glomeromycetes</taxon>
        <taxon>Archaeosporales</taxon>
        <taxon>Ambisporaceae</taxon>
        <taxon>Ambispora</taxon>
    </lineage>
</organism>
<dbReference type="OrthoDB" id="2325450at2759"/>
<dbReference type="EMBL" id="CAJVPS010055504">
    <property type="protein sequence ID" value="CAG8775732.1"/>
    <property type="molecule type" value="Genomic_DNA"/>
</dbReference>
<keyword evidence="1" id="KW-0347">Helicase</keyword>
<dbReference type="InterPro" id="IPR010285">
    <property type="entry name" value="DNA_helicase_pif1-like_DEAD"/>
</dbReference>
<keyword evidence="1" id="KW-0227">DNA damage</keyword>
<evidence type="ECO:0000259" key="2">
    <source>
        <dbReference type="Pfam" id="PF05970"/>
    </source>
</evidence>
<reference evidence="3" key="1">
    <citation type="submission" date="2021-06" db="EMBL/GenBank/DDBJ databases">
        <authorList>
            <person name="Kallberg Y."/>
            <person name="Tangrot J."/>
            <person name="Rosling A."/>
        </authorList>
    </citation>
    <scope>NUCLEOTIDE SEQUENCE</scope>
    <source>
        <strain evidence="3">FL130A</strain>
    </source>
</reference>
<dbReference type="GO" id="GO:0016787">
    <property type="term" value="F:hydrolase activity"/>
    <property type="evidence" value="ECO:0007669"/>
    <property type="project" value="UniProtKB-KW"/>
</dbReference>
<keyword evidence="1" id="KW-0234">DNA repair</keyword>
<keyword evidence="4" id="KW-1185">Reference proteome</keyword>
<dbReference type="AlphaFoldDB" id="A0A9N9JEJ8"/>
<feature type="non-terminal residue" evidence="3">
    <location>
        <position position="61"/>
    </location>
</feature>
<feature type="domain" description="DNA helicase Pif1-like DEAD-box helicase" evidence="2">
    <location>
        <begin position="10"/>
        <end position="61"/>
    </location>
</feature>
<dbReference type="GO" id="GO:0043139">
    <property type="term" value="F:5'-3' DNA helicase activity"/>
    <property type="evidence" value="ECO:0007669"/>
    <property type="project" value="UniProtKB-EC"/>
</dbReference>
<dbReference type="GO" id="GO:0005524">
    <property type="term" value="F:ATP binding"/>
    <property type="evidence" value="ECO:0007669"/>
    <property type="project" value="UniProtKB-KW"/>
</dbReference>
<dbReference type="Gene3D" id="3.40.50.300">
    <property type="entry name" value="P-loop containing nucleotide triphosphate hydrolases"/>
    <property type="match status" value="1"/>
</dbReference>
<comment type="similarity">
    <text evidence="1">Belongs to the helicase family.</text>
</comment>
<name>A0A9N9JEJ8_9GLOM</name>
<comment type="catalytic activity">
    <reaction evidence="1">
        <text>ATP + H2O = ADP + phosphate + H(+)</text>
        <dbReference type="Rhea" id="RHEA:13065"/>
        <dbReference type="ChEBI" id="CHEBI:15377"/>
        <dbReference type="ChEBI" id="CHEBI:15378"/>
        <dbReference type="ChEBI" id="CHEBI:30616"/>
        <dbReference type="ChEBI" id="CHEBI:43474"/>
        <dbReference type="ChEBI" id="CHEBI:456216"/>
        <dbReference type="EC" id="5.6.2.3"/>
    </reaction>
</comment>
<keyword evidence="1" id="KW-0378">Hydrolase</keyword>
<protein>
    <recommendedName>
        <fullName evidence="1">ATP-dependent DNA helicase</fullName>
        <ecNumber evidence="1">5.6.2.3</ecNumber>
    </recommendedName>
</protein>
<dbReference type="InterPro" id="IPR027417">
    <property type="entry name" value="P-loop_NTPase"/>
</dbReference>
<feature type="non-terminal residue" evidence="3">
    <location>
        <position position="1"/>
    </location>
</feature>
<evidence type="ECO:0000256" key="1">
    <source>
        <dbReference type="RuleBase" id="RU363044"/>
    </source>
</evidence>
<proteinExistence type="inferred from homology"/>
<keyword evidence="1" id="KW-0547">Nucleotide-binding</keyword>
<sequence>GFQTRALTDNELKTHLQKADTIIVDEISMVSAELLDFISNLFANLHTNALAFGGINVIIVG</sequence>
<dbReference type="EC" id="5.6.2.3" evidence="1"/>
<comment type="caution">
    <text evidence="3">The sequence shown here is derived from an EMBL/GenBank/DDBJ whole genome shotgun (WGS) entry which is preliminary data.</text>
</comment>
<accession>A0A9N9JEJ8</accession>
<evidence type="ECO:0000313" key="3">
    <source>
        <dbReference type="EMBL" id="CAG8775732.1"/>
    </source>
</evidence>
<dbReference type="Proteomes" id="UP000789508">
    <property type="component" value="Unassembled WGS sequence"/>
</dbReference>
<keyword evidence="1" id="KW-0233">DNA recombination</keyword>
<gene>
    <name evidence="3" type="ORF">ALEPTO_LOCUS14391</name>
</gene>
<dbReference type="GO" id="GO:0006310">
    <property type="term" value="P:DNA recombination"/>
    <property type="evidence" value="ECO:0007669"/>
    <property type="project" value="UniProtKB-KW"/>
</dbReference>
<dbReference type="Pfam" id="PF05970">
    <property type="entry name" value="PIF1"/>
    <property type="match status" value="1"/>
</dbReference>